<comment type="caution">
    <text evidence="1">The sequence shown here is derived from an EMBL/GenBank/DDBJ whole genome shotgun (WGS) entry which is preliminary data.</text>
</comment>
<evidence type="ECO:0000313" key="1">
    <source>
        <dbReference type="EMBL" id="KAJ8631548.1"/>
    </source>
</evidence>
<dbReference type="EMBL" id="CM056815">
    <property type="protein sequence ID" value="KAJ8631548.1"/>
    <property type="molecule type" value="Genomic_DNA"/>
</dbReference>
<organism evidence="1 2">
    <name type="scientific">Persea americana</name>
    <name type="common">Avocado</name>
    <dbReference type="NCBI Taxonomy" id="3435"/>
    <lineage>
        <taxon>Eukaryota</taxon>
        <taxon>Viridiplantae</taxon>
        <taxon>Streptophyta</taxon>
        <taxon>Embryophyta</taxon>
        <taxon>Tracheophyta</taxon>
        <taxon>Spermatophyta</taxon>
        <taxon>Magnoliopsida</taxon>
        <taxon>Magnoliidae</taxon>
        <taxon>Laurales</taxon>
        <taxon>Lauraceae</taxon>
        <taxon>Persea</taxon>
    </lineage>
</organism>
<sequence>MDVESNRHADVVESTQAAAPTVLRVVRRGDQIDEESCFGVGFLRFEEFKRQSKELVFQSFYDVGLIHFSHRRRVSCR</sequence>
<evidence type="ECO:0000313" key="2">
    <source>
        <dbReference type="Proteomes" id="UP001234297"/>
    </source>
</evidence>
<accession>A0ACC2LEE9</accession>
<protein>
    <submittedName>
        <fullName evidence="1">Uncharacterized protein</fullName>
    </submittedName>
</protein>
<dbReference type="Proteomes" id="UP001234297">
    <property type="component" value="Chromosome 7"/>
</dbReference>
<gene>
    <name evidence="1" type="ORF">MRB53_024871</name>
</gene>
<keyword evidence="2" id="KW-1185">Reference proteome</keyword>
<proteinExistence type="predicted"/>
<reference evidence="1 2" key="1">
    <citation type="journal article" date="2022" name="Hortic Res">
        <title>A haplotype resolved chromosomal level avocado genome allows analysis of novel avocado genes.</title>
        <authorList>
            <person name="Nath O."/>
            <person name="Fletcher S.J."/>
            <person name="Hayward A."/>
            <person name="Shaw L.M."/>
            <person name="Masouleh A.K."/>
            <person name="Furtado A."/>
            <person name="Henry R.J."/>
            <person name="Mitter N."/>
        </authorList>
    </citation>
    <scope>NUCLEOTIDE SEQUENCE [LARGE SCALE GENOMIC DNA]</scope>
    <source>
        <strain evidence="2">cv. Hass</strain>
    </source>
</reference>
<name>A0ACC2LEE9_PERAE</name>